<gene>
    <name evidence="1" type="ORF">EVAR_31063_1</name>
</gene>
<dbReference type="Proteomes" id="UP000299102">
    <property type="component" value="Unassembled WGS sequence"/>
</dbReference>
<evidence type="ECO:0000313" key="2">
    <source>
        <dbReference type="Proteomes" id="UP000299102"/>
    </source>
</evidence>
<comment type="caution">
    <text evidence="1">The sequence shown here is derived from an EMBL/GenBank/DDBJ whole genome shotgun (WGS) entry which is preliminary data.</text>
</comment>
<keyword evidence="2" id="KW-1185">Reference proteome</keyword>
<name>A0A4C1XHS0_EUMVA</name>
<protein>
    <submittedName>
        <fullName evidence="1">Uncharacterized protein</fullName>
    </submittedName>
</protein>
<proteinExistence type="predicted"/>
<organism evidence="1 2">
    <name type="scientific">Eumeta variegata</name>
    <name type="common">Bagworm moth</name>
    <name type="synonym">Eumeta japonica</name>
    <dbReference type="NCBI Taxonomy" id="151549"/>
    <lineage>
        <taxon>Eukaryota</taxon>
        <taxon>Metazoa</taxon>
        <taxon>Ecdysozoa</taxon>
        <taxon>Arthropoda</taxon>
        <taxon>Hexapoda</taxon>
        <taxon>Insecta</taxon>
        <taxon>Pterygota</taxon>
        <taxon>Neoptera</taxon>
        <taxon>Endopterygota</taxon>
        <taxon>Lepidoptera</taxon>
        <taxon>Glossata</taxon>
        <taxon>Ditrysia</taxon>
        <taxon>Tineoidea</taxon>
        <taxon>Psychidae</taxon>
        <taxon>Oiketicinae</taxon>
        <taxon>Eumeta</taxon>
    </lineage>
</organism>
<sequence length="135" mass="16082">MIQEEGREWELRDLIIVTKMQTKKLTPRVLFRAYVRLSIHVNVKVLATLWSTWLQHENKPARPVRYHTLREYRRDVTVPLLNLVQKSSLILVTKRLGRVLVTWMQREWLYGLMATADQPPPGPRSKRRNNDPILF</sequence>
<evidence type="ECO:0000313" key="1">
    <source>
        <dbReference type="EMBL" id="GBP61735.1"/>
    </source>
</evidence>
<dbReference type="AlphaFoldDB" id="A0A4C1XHS0"/>
<dbReference type="EMBL" id="BGZK01000821">
    <property type="protein sequence ID" value="GBP61735.1"/>
    <property type="molecule type" value="Genomic_DNA"/>
</dbReference>
<accession>A0A4C1XHS0</accession>
<reference evidence="1 2" key="1">
    <citation type="journal article" date="2019" name="Commun. Biol.">
        <title>The bagworm genome reveals a unique fibroin gene that provides high tensile strength.</title>
        <authorList>
            <person name="Kono N."/>
            <person name="Nakamura H."/>
            <person name="Ohtoshi R."/>
            <person name="Tomita M."/>
            <person name="Numata K."/>
            <person name="Arakawa K."/>
        </authorList>
    </citation>
    <scope>NUCLEOTIDE SEQUENCE [LARGE SCALE GENOMIC DNA]</scope>
</reference>